<dbReference type="OrthoDB" id="8550465at2"/>
<comment type="caution">
    <text evidence="6">The sequence shown here is derived from an EMBL/GenBank/DDBJ whole genome shotgun (WGS) entry which is preliminary data.</text>
</comment>
<organism evidence="6 7">
    <name type="scientific">Noviherbaspirillum sedimenti</name>
    <dbReference type="NCBI Taxonomy" id="2320865"/>
    <lineage>
        <taxon>Bacteria</taxon>
        <taxon>Pseudomonadati</taxon>
        <taxon>Pseudomonadota</taxon>
        <taxon>Betaproteobacteria</taxon>
        <taxon>Burkholderiales</taxon>
        <taxon>Oxalobacteraceae</taxon>
        <taxon>Noviherbaspirillum</taxon>
    </lineage>
</organism>
<accession>A0A3A3FZH7</accession>
<evidence type="ECO:0000256" key="4">
    <source>
        <dbReference type="PIRSR" id="PIRSR603782-2"/>
    </source>
</evidence>
<feature type="binding site" evidence="3">
    <location>
        <position position="87"/>
    </location>
    <ligand>
        <name>Cu cation</name>
        <dbReference type="ChEBI" id="CHEBI:23378"/>
    </ligand>
</feature>
<feature type="binding site" evidence="3">
    <location>
        <position position="83"/>
    </location>
    <ligand>
        <name>Cu cation</name>
        <dbReference type="ChEBI" id="CHEBI:23378"/>
    </ligand>
</feature>
<evidence type="ECO:0000259" key="5">
    <source>
        <dbReference type="PROSITE" id="PS51352"/>
    </source>
</evidence>
<dbReference type="AlphaFoldDB" id="A0A3A3FZH7"/>
<dbReference type="GO" id="GO:0046872">
    <property type="term" value="F:metal ion binding"/>
    <property type="evidence" value="ECO:0007669"/>
    <property type="project" value="UniProtKB-KW"/>
</dbReference>
<keyword evidence="2 3" id="KW-0186">Copper</keyword>
<dbReference type="Gene3D" id="3.40.30.10">
    <property type="entry name" value="Glutaredoxin"/>
    <property type="match status" value="1"/>
</dbReference>
<dbReference type="Pfam" id="PF02630">
    <property type="entry name" value="SCO1-SenC"/>
    <property type="match status" value="1"/>
</dbReference>
<keyword evidence="3" id="KW-0479">Metal-binding</keyword>
<keyword evidence="7" id="KW-1185">Reference proteome</keyword>
<evidence type="ECO:0000313" key="6">
    <source>
        <dbReference type="EMBL" id="RJG01071.1"/>
    </source>
</evidence>
<dbReference type="PROSITE" id="PS51352">
    <property type="entry name" value="THIOREDOXIN_2"/>
    <property type="match status" value="1"/>
</dbReference>
<evidence type="ECO:0000256" key="1">
    <source>
        <dbReference type="ARBA" id="ARBA00010996"/>
    </source>
</evidence>
<feature type="domain" description="Thioredoxin" evidence="5">
    <location>
        <begin position="44"/>
        <end position="202"/>
    </location>
</feature>
<evidence type="ECO:0000313" key="7">
    <source>
        <dbReference type="Proteomes" id="UP000266327"/>
    </source>
</evidence>
<evidence type="ECO:0000256" key="3">
    <source>
        <dbReference type="PIRSR" id="PIRSR603782-1"/>
    </source>
</evidence>
<evidence type="ECO:0000256" key="2">
    <source>
        <dbReference type="ARBA" id="ARBA00023008"/>
    </source>
</evidence>
<keyword evidence="4" id="KW-1015">Disulfide bond</keyword>
<dbReference type="Proteomes" id="UP000266327">
    <property type="component" value="Unassembled WGS sequence"/>
</dbReference>
<dbReference type="CDD" id="cd02968">
    <property type="entry name" value="SCO"/>
    <property type="match status" value="1"/>
</dbReference>
<dbReference type="EMBL" id="QYUQ01000002">
    <property type="protein sequence ID" value="RJG01071.1"/>
    <property type="molecule type" value="Genomic_DNA"/>
</dbReference>
<feature type="disulfide bond" description="Redox-active" evidence="4">
    <location>
        <begin position="83"/>
        <end position="87"/>
    </location>
</feature>
<protein>
    <submittedName>
        <fullName evidence="6">SCO family protein</fullName>
    </submittedName>
</protein>
<dbReference type="InterPro" id="IPR003782">
    <property type="entry name" value="SCO1/SenC"/>
</dbReference>
<dbReference type="SUPFAM" id="SSF52833">
    <property type="entry name" value="Thioredoxin-like"/>
    <property type="match status" value="1"/>
</dbReference>
<sequence length="202" mass="21697">MKHSKRLSAPRNRQRRGALLTLIGTALLGILPGRAWAHALVGAVRPPLPLPAIKVVRQDGASVALPTLLQGKATALQFMFTGCSQTCALQGALFAAVQQKLPADLRGRTQLLSLSIDSLGDDPRALASWLRQFGAGPDWIAAVPAAADLDRLRAALQQSKDGRDNHTSQVFLFNRDGLLVWATEDLPPVAVVLRQLVNIARP</sequence>
<comment type="similarity">
    <text evidence="1">Belongs to the SCO1/2 family.</text>
</comment>
<dbReference type="InterPro" id="IPR013766">
    <property type="entry name" value="Thioredoxin_domain"/>
</dbReference>
<dbReference type="RefSeq" id="WP_119784521.1">
    <property type="nucleotide sequence ID" value="NZ_QYUQ01000002.1"/>
</dbReference>
<name>A0A3A3FZH7_9BURK</name>
<dbReference type="InterPro" id="IPR036249">
    <property type="entry name" value="Thioredoxin-like_sf"/>
</dbReference>
<proteinExistence type="inferred from homology"/>
<gene>
    <name evidence="6" type="ORF">D3878_05300</name>
</gene>
<reference evidence="7" key="1">
    <citation type="submission" date="2018-09" db="EMBL/GenBank/DDBJ databases">
        <authorList>
            <person name="Zhu H."/>
        </authorList>
    </citation>
    <scope>NUCLEOTIDE SEQUENCE [LARGE SCALE GENOMIC DNA]</scope>
    <source>
        <strain evidence="7">K1S02-23</strain>
    </source>
</reference>